<evidence type="ECO:0008006" key="3">
    <source>
        <dbReference type="Google" id="ProtNLM"/>
    </source>
</evidence>
<dbReference type="Pfam" id="PF11013">
    <property type="entry name" value="DUF2851"/>
    <property type="match status" value="1"/>
</dbReference>
<evidence type="ECO:0000313" key="1">
    <source>
        <dbReference type="EMBL" id="GLR17950.1"/>
    </source>
</evidence>
<protein>
    <recommendedName>
        <fullName evidence="3">DUF2851 domain-containing protein</fullName>
    </recommendedName>
</protein>
<comment type="caution">
    <text evidence="1">The sequence shown here is derived from an EMBL/GenBank/DDBJ whole genome shotgun (WGS) entry which is preliminary data.</text>
</comment>
<proteinExistence type="predicted"/>
<keyword evidence="2" id="KW-1185">Reference proteome</keyword>
<dbReference type="EMBL" id="BSOH01000014">
    <property type="protein sequence ID" value="GLR17950.1"/>
    <property type="molecule type" value="Genomic_DNA"/>
</dbReference>
<sequence length="439" mass="51795">MVTFQEDLLHYVWKLRYFDFENLKTVNGESVEILHPGFHNFDAGPDFSAGKIKIGSTIWNGNIELHLRASDWVRHAHYNDDAYDNVILHVVYDNDEVILRKNGSTIPCITLKNRIDPEIFDRYHYLSENKSWVPCENLVTEVEEIQKQIWLERLFVARLEEKSKKISELLDFSKHNWEYVLFIMLGRYFGSSINSDAFESLCKSINLFTIYKNRDNTLLVESLLFGQAGFLKGEFKDPYPNTLKNEYKFIKHKYKLDPIPLKLWKFFRLRPSNFPTIRIAQFAALINKKQSLFNFILEANNLDELYTIFDISTESYWETHYMFDKESTFSSKNIGKGFQNIILINAVIPLIFIYGKLRQEQKYIDKAIAFMQEIPPERNKVISKWKKLKFKVSNAADTQALIHLKKEFCDRHRCLQCAIGHQVLKEDYPVYGLMYHAID</sequence>
<dbReference type="InterPro" id="IPR021272">
    <property type="entry name" value="DUF2851"/>
</dbReference>
<organism evidence="1 2">
    <name type="scientific">Portibacter lacus</name>
    <dbReference type="NCBI Taxonomy" id="1099794"/>
    <lineage>
        <taxon>Bacteria</taxon>
        <taxon>Pseudomonadati</taxon>
        <taxon>Bacteroidota</taxon>
        <taxon>Saprospiria</taxon>
        <taxon>Saprospirales</taxon>
        <taxon>Haliscomenobacteraceae</taxon>
        <taxon>Portibacter</taxon>
    </lineage>
</organism>
<name>A0AA37SQC8_9BACT</name>
<gene>
    <name evidence="1" type="ORF">GCM10007940_25650</name>
</gene>
<evidence type="ECO:0000313" key="2">
    <source>
        <dbReference type="Proteomes" id="UP001156666"/>
    </source>
</evidence>
<dbReference type="AlphaFoldDB" id="A0AA37SQC8"/>
<dbReference type="Proteomes" id="UP001156666">
    <property type="component" value="Unassembled WGS sequence"/>
</dbReference>
<dbReference type="RefSeq" id="WP_235291626.1">
    <property type="nucleotide sequence ID" value="NZ_BSOH01000014.1"/>
</dbReference>
<reference evidence="1" key="2">
    <citation type="submission" date="2023-01" db="EMBL/GenBank/DDBJ databases">
        <title>Draft genome sequence of Portibacter lacus strain NBRC 108769.</title>
        <authorList>
            <person name="Sun Q."/>
            <person name="Mori K."/>
        </authorList>
    </citation>
    <scope>NUCLEOTIDE SEQUENCE</scope>
    <source>
        <strain evidence="1">NBRC 108769</strain>
    </source>
</reference>
<accession>A0AA37SQC8</accession>
<reference evidence="1" key="1">
    <citation type="journal article" date="2014" name="Int. J. Syst. Evol. Microbiol.">
        <title>Complete genome sequence of Corynebacterium casei LMG S-19264T (=DSM 44701T), isolated from a smear-ripened cheese.</title>
        <authorList>
            <consortium name="US DOE Joint Genome Institute (JGI-PGF)"/>
            <person name="Walter F."/>
            <person name="Albersmeier A."/>
            <person name="Kalinowski J."/>
            <person name="Ruckert C."/>
        </authorList>
    </citation>
    <scope>NUCLEOTIDE SEQUENCE</scope>
    <source>
        <strain evidence="1">NBRC 108769</strain>
    </source>
</reference>